<feature type="compositionally biased region" description="Basic residues" evidence="1">
    <location>
        <begin position="96"/>
        <end position="106"/>
    </location>
</feature>
<feature type="chain" id="PRO_5034958808" evidence="2">
    <location>
        <begin position="19"/>
        <end position="165"/>
    </location>
</feature>
<sequence>MLIPWIVITTILPSLINCAPACCMLCCDNNNSKDLPASNPSDSGTVLKPSGPNLRPTVYPPSRVEYCDDPEDDNAQDQLSTGAISGARSPFSSMFRGKRRKPRKPKPGSGQDKGKPPPPVEGGKGKGWGKADTMFDGVSAGTGVINLGMDLAGGDSEEGGEGKED</sequence>
<organism evidence="3">
    <name type="scientific">Culex pipiens</name>
    <name type="common">House mosquito</name>
    <dbReference type="NCBI Taxonomy" id="7175"/>
    <lineage>
        <taxon>Eukaryota</taxon>
        <taxon>Metazoa</taxon>
        <taxon>Ecdysozoa</taxon>
        <taxon>Arthropoda</taxon>
        <taxon>Hexapoda</taxon>
        <taxon>Insecta</taxon>
        <taxon>Pterygota</taxon>
        <taxon>Neoptera</taxon>
        <taxon>Endopterygota</taxon>
        <taxon>Diptera</taxon>
        <taxon>Nematocera</taxon>
        <taxon>Culicoidea</taxon>
        <taxon>Culicidae</taxon>
        <taxon>Culicinae</taxon>
        <taxon>Culicini</taxon>
        <taxon>Culex</taxon>
        <taxon>Culex</taxon>
    </lineage>
</organism>
<protein>
    <submittedName>
        <fullName evidence="3">(northern house mosquito) hypothetical protein</fullName>
    </submittedName>
</protein>
<keyword evidence="2" id="KW-0732">Signal</keyword>
<dbReference type="EMBL" id="HBUE01084416">
    <property type="protein sequence ID" value="CAG6479073.1"/>
    <property type="molecule type" value="Transcribed_RNA"/>
</dbReference>
<feature type="compositionally biased region" description="Polar residues" evidence="1">
    <location>
        <begin position="35"/>
        <end position="44"/>
    </location>
</feature>
<evidence type="ECO:0000256" key="2">
    <source>
        <dbReference type="SAM" id="SignalP"/>
    </source>
</evidence>
<feature type="signal peptide" evidence="2">
    <location>
        <begin position="1"/>
        <end position="18"/>
    </location>
</feature>
<feature type="region of interest" description="Disordered" evidence="1">
    <location>
        <begin position="35"/>
        <end position="165"/>
    </location>
</feature>
<proteinExistence type="predicted"/>
<dbReference type="AlphaFoldDB" id="A0A8D8BR13"/>
<evidence type="ECO:0000256" key="1">
    <source>
        <dbReference type="SAM" id="MobiDB-lite"/>
    </source>
</evidence>
<evidence type="ECO:0000313" key="3">
    <source>
        <dbReference type="EMBL" id="CAG6479073.1"/>
    </source>
</evidence>
<reference evidence="3" key="1">
    <citation type="submission" date="2021-05" db="EMBL/GenBank/DDBJ databases">
        <authorList>
            <person name="Alioto T."/>
            <person name="Alioto T."/>
            <person name="Gomez Garrido J."/>
        </authorList>
    </citation>
    <scope>NUCLEOTIDE SEQUENCE</scope>
</reference>
<accession>A0A8D8BR13</accession>
<name>A0A8D8BR13_CULPI</name>